<keyword evidence="8" id="KW-1185">Reference proteome</keyword>
<name>A0A3E2GYI8_SCYLI</name>
<evidence type="ECO:0000256" key="6">
    <source>
        <dbReference type="SAM" id="Phobius"/>
    </source>
</evidence>
<evidence type="ECO:0000256" key="2">
    <source>
        <dbReference type="ARBA" id="ARBA00022692"/>
    </source>
</evidence>
<proteinExistence type="predicted"/>
<comment type="caution">
    <text evidence="7">The sequence shown here is derived from an EMBL/GenBank/DDBJ whole genome shotgun (WGS) entry which is preliminary data.</text>
</comment>
<dbReference type="STRING" id="5539.A0A3E2GYI8"/>
<feature type="compositionally biased region" description="Polar residues" evidence="5">
    <location>
        <begin position="674"/>
        <end position="685"/>
    </location>
</feature>
<feature type="compositionally biased region" description="Basic and acidic residues" evidence="5">
    <location>
        <begin position="747"/>
        <end position="757"/>
    </location>
</feature>
<feature type="compositionally biased region" description="Low complexity" evidence="5">
    <location>
        <begin position="563"/>
        <end position="572"/>
    </location>
</feature>
<feature type="compositionally biased region" description="Polar residues" evidence="5">
    <location>
        <begin position="538"/>
        <end position="562"/>
    </location>
</feature>
<keyword evidence="3 6" id="KW-1133">Transmembrane helix</keyword>
<dbReference type="EMBL" id="NCSJ02000275">
    <property type="protein sequence ID" value="RFU26235.1"/>
    <property type="molecule type" value="Genomic_DNA"/>
</dbReference>
<dbReference type="PANTHER" id="PTHR15549">
    <property type="entry name" value="PAIRED IMMUNOGLOBULIN-LIKE TYPE 2 RECEPTOR"/>
    <property type="match status" value="1"/>
</dbReference>
<feature type="region of interest" description="Disordered" evidence="5">
    <location>
        <begin position="354"/>
        <end position="375"/>
    </location>
</feature>
<evidence type="ECO:0000313" key="8">
    <source>
        <dbReference type="Proteomes" id="UP000258309"/>
    </source>
</evidence>
<dbReference type="PANTHER" id="PTHR15549:SF16">
    <property type="entry name" value="EXTRACELLULAR MEMBRANE PROTEIN CFEM DOMAIN-CONTAINING PROTEIN"/>
    <property type="match status" value="1"/>
</dbReference>
<dbReference type="OMA" id="WRPSAIG"/>
<dbReference type="AlphaFoldDB" id="A0A3E2GYI8"/>
<dbReference type="Proteomes" id="UP000258309">
    <property type="component" value="Unassembled WGS sequence"/>
</dbReference>
<evidence type="ECO:0000313" key="7">
    <source>
        <dbReference type="EMBL" id="RFU26235.1"/>
    </source>
</evidence>
<feature type="compositionally biased region" description="Basic and acidic residues" evidence="5">
    <location>
        <begin position="705"/>
        <end position="721"/>
    </location>
</feature>
<organism evidence="7 8">
    <name type="scientific">Scytalidium lignicola</name>
    <name type="common">Hyphomycete</name>
    <dbReference type="NCBI Taxonomy" id="5539"/>
    <lineage>
        <taxon>Eukaryota</taxon>
        <taxon>Fungi</taxon>
        <taxon>Dikarya</taxon>
        <taxon>Ascomycota</taxon>
        <taxon>Pezizomycotina</taxon>
        <taxon>Leotiomycetes</taxon>
        <taxon>Leotiomycetes incertae sedis</taxon>
        <taxon>Scytalidium</taxon>
    </lineage>
</organism>
<comment type="subcellular location">
    <subcellularLocation>
        <location evidence="1">Membrane</location>
        <topology evidence="1">Single-pass membrane protein</topology>
    </subcellularLocation>
</comment>
<feature type="compositionally biased region" description="Polar residues" evidence="5">
    <location>
        <begin position="594"/>
        <end position="607"/>
    </location>
</feature>
<keyword evidence="4 6" id="KW-0472">Membrane</keyword>
<evidence type="ECO:0000256" key="4">
    <source>
        <dbReference type="ARBA" id="ARBA00023136"/>
    </source>
</evidence>
<feature type="region of interest" description="Disordered" evidence="5">
    <location>
        <begin position="799"/>
        <end position="824"/>
    </location>
</feature>
<accession>A0A3E2GYI8</accession>
<gene>
    <name evidence="7" type="ORF">B7463_g10106</name>
</gene>
<protein>
    <recommendedName>
        <fullName evidence="9">Extracellular membrane protein CFEM domain-containing protein</fullName>
    </recommendedName>
</protein>
<reference evidence="7 8" key="1">
    <citation type="submission" date="2018-05" db="EMBL/GenBank/DDBJ databases">
        <title>Draft genome sequence of Scytalidium lignicola DSM 105466, a ubiquitous saprotrophic fungus.</title>
        <authorList>
            <person name="Buettner E."/>
            <person name="Gebauer A.M."/>
            <person name="Hofrichter M."/>
            <person name="Liers C."/>
            <person name="Kellner H."/>
        </authorList>
    </citation>
    <scope>NUCLEOTIDE SEQUENCE [LARGE SCALE GENOMIC DNA]</scope>
    <source>
        <strain evidence="7 8">DSM 105466</strain>
    </source>
</reference>
<feature type="non-terminal residue" evidence="7">
    <location>
        <position position="824"/>
    </location>
</feature>
<dbReference type="InterPro" id="IPR051694">
    <property type="entry name" value="Immunoregulatory_rcpt-like"/>
</dbReference>
<feature type="region of interest" description="Disordered" evidence="5">
    <location>
        <begin position="423"/>
        <end position="442"/>
    </location>
</feature>
<feature type="region of interest" description="Disordered" evidence="5">
    <location>
        <begin position="311"/>
        <end position="335"/>
    </location>
</feature>
<feature type="region of interest" description="Disordered" evidence="5">
    <location>
        <begin position="505"/>
        <end position="757"/>
    </location>
</feature>
<keyword evidence="2 6" id="KW-0812">Transmembrane</keyword>
<feature type="compositionally biased region" description="Low complexity" evidence="5">
    <location>
        <begin position="513"/>
        <end position="527"/>
    </location>
</feature>
<feature type="non-terminal residue" evidence="7">
    <location>
        <position position="1"/>
    </location>
</feature>
<feature type="transmembrane region" description="Helical" evidence="6">
    <location>
        <begin position="254"/>
        <end position="275"/>
    </location>
</feature>
<dbReference type="GO" id="GO:0016020">
    <property type="term" value="C:membrane"/>
    <property type="evidence" value="ECO:0007669"/>
    <property type="project" value="UniProtKB-SubCell"/>
</dbReference>
<dbReference type="GO" id="GO:0071944">
    <property type="term" value="C:cell periphery"/>
    <property type="evidence" value="ECO:0007669"/>
    <property type="project" value="UniProtKB-ARBA"/>
</dbReference>
<feature type="compositionally biased region" description="Low complexity" evidence="5">
    <location>
        <begin position="723"/>
        <end position="739"/>
    </location>
</feature>
<evidence type="ECO:0000256" key="5">
    <source>
        <dbReference type="SAM" id="MobiDB-lite"/>
    </source>
</evidence>
<sequence length="824" mass="89666">MTASGKRVDGLKSAGNGHQYLSSGSIVAMAPGTCCCFVRMALFPLWLTLLYGISTYASTANISLCPELMSFVPSCAQTCFESFIINNYPTNICSTTPSLECLCSHNSTSGYTIGEGAVQCIISEDNIGFCTGSNATNAVVNYAFSMCHGQRSALPNTHSTITATLILQTSKPSIVIVAPNPTSQTVSTTGNSRTTITHSTKTFTLFSITSSTTTSLFQQSTSLYQQSASSTSPTASAQAVSVSATTNTLTKPQIAGIVAGGVATIALVVGGLLLCRRIRKRKKREMRHSDLLPFQLDPDNTSEYRVDVKSPKHKYLGPGGTSSGKAAKVPPRIPPRIDTYDINMFSRRSVTPDTIGLAISPDSKESTPRRSSKLLPEKPTLTVKIPEAQGGEPTGDNLNYSQSREPVYGLNRESTTTQFEEDLESAKTVGSPMDFRGRRSYHRPQNSFNDTWKIFPSPDKTQLAQASILSTTAGAASHWRPEQLSNNDGTNPELFVRPLTIRQSTGGIPLSRQPTIPILQSPQQQQPKEMLQRLDIPTQVNRPVTGSSIYSARSSLPPSETGRNSNSNIRNSSRARRKSYKQTGPYESKRESEASLTSFETDDSAVSQPEPRTAELSPVVESPASGRSPVSYPKIPKRLSGNIIRMVPPPPQPDFTKGWRQADSAAARARRYEQQGQGSIQSQNYLAPAPLALPKGSASPFNDNHQPEISEELRQAGREQQRSNSTLSADSASTTSTLLVKRRGSKKAAELTLKSEEEVRKHQKWRVLKDAEIKAAKDPGWRPQLGDDRSFPQEFERTALPSTPGWVPKLTPTRRGDDLFLSVQ</sequence>
<evidence type="ECO:0000256" key="1">
    <source>
        <dbReference type="ARBA" id="ARBA00004167"/>
    </source>
</evidence>
<evidence type="ECO:0000256" key="3">
    <source>
        <dbReference type="ARBA" id="ARBA00022989"/>
    </source>
</evidence>
<dbReference type="OrthoDB" id="3946741at2759"/>
<evidence type="ECO:0008006" key="9">
    <source>
        <dbReference type="Google" id="ProtNLM"/>
    </source>
</evidence>